<dbReference type="EMBL" id="MTYJ01000089">
    <property type="protein sequence ID" value="OQV15396.1"/>
    <property type="molecule type" value="Genomic_DNA"/>
</dbReference>
<keyword evidence="2" id="KW-0732">Signal</keyword>
<dbReference type="Proteomes" id="UP000192578">
    <property type="component" value="Unassembled WGS sequence"/>
</dbReference>
<organism evidence="3 4">
    <name type="scientific">Hypsibius exemplaris</name>
    <name type="common">Freshwater tardigrade</name>
    <dbReference type="NCBI Taxonomy" id="2072580"/>
    <lineage>
        <taxon>Eukaryota</taxon>
        <taxon>Metazoa</taxon>
        <taxon>Ecdysozoa</taxon>
        <taxon>Tardigrada</taxon>
        <taxon>Eutardigrada</taxon>
        <taxon>Parachela</taxon>
        <taxon>Hypsibioidea</taxon>
        <taxon>Hypsibiidae</taxon>
        <taxon>Hypsibius</taxon>
    </lineage>
</organism>
<comment type="caution">
    <text evidence="3">The sequence shown here is derived from an EMBL/GenBank/DDBJ whole genome shotgun (WGS) entry which is preliminary data.</text>
</comment>
<feature type="region of interest" description="Disordered" evidence="1">
    <location>
        <begin position="23"/>
        <end position="45"/>
    </location>
</feature>
<sequence length="206" mass="22631">MHSSIFIFAIVIGSLQAARDEGRFSQQQGARFPQRPAQQHGGRPEEIGKPLFGLPWFPFPQPAFRPAFVGTFQSNQTRDPQVNMYQLYADIYGDSSLTNEAINLQVSRLNATTYQLVESVNNAANTTLQSVTFQLGEQAEANFQGSLVDVVARALGDQLILSYNSTAIALTRLILGGAGDGHFNRGLSVEYRAGNVTGKRQLRRVL</sequence>
<feature type="chain" id="PRO_5013320436" description="SEA domain-containing protein" evidence="2">
    <location>
        <begin position="18"/>
        <end position="206"/>
    </location>
</feature>
<evidence type="ECO:0000313" key="3">
    <source>
        <dbReference type="EMBL" id="OQV15396.1"/>
    </source>
</evidence>
<protein>
    <recommendedName>
        <fullName evidence="5">SEA domain-containing protein</fullName>
    </recommendedName>
</protein>
<evidence type="ECO:0000256" key="2">
    <source>
        <dbReference type="SAM" id="SignalP"/>
    </source>
</evidence>
<keyword evidence="4" id="KW-1185">Reference proteome</keyword>
<name>A0A1W0WJM1_HYPEX</name>
<dbReference type="AlphaFoldDB" id="A0A1W0WJM1"/>
<evidence type="ECO:0000256" key="1">
    <source>
        <dbReference type="SAM" id="MobiDB-lite"/>
    </source>
</evidence>
<proteinExistence type="predicted"/>
<reference evidence="4" key="1">
    <citation type="submission" date="2017-01" db="EMBL/GenBank/DDBJ databases">
        <title>Comparative genomics of anhydrobiosis in the tardigrade Hypsibius dujardini.</title>
        <authorList>
            <person name="Yoshida Y."/>
            <person name="Koutsovoulos G."/>
            <person name="Laetsch D."/>
            <person name="Stevens L."/>
            <person name="Kumar S."/>
            <person name="Horikawa D."/>
            <person name="Ishino K."/>
            <person name="Komine S."/>
            <person name="Tomita M."/>
            <person name="Blaxter M."/>
            <person name="Arakawa K."/>
        </authorList>
    </citation>
    <scope>NUCLEOTIDE SEQUENCE [LARGE SCALE GENOMIC DNA]</scope>
    <source>
        <strain evidence="4">Z151</strain>
    </source>
</reference>
<evidence type="ECO:0008006" key="5">
    <source>
        <dbReference type="Google" id="ProtNLM"/>
    </source>
</evidence>
<gene>
    <name evidence="3" type="ORF">BV898_10406</name>
</gene>
<evidence type="ECO:0000313" key="4">
    <source>
        <dbReference type="Proteomes" id="UP000192578"/>
    </source>
</evidence>
<accession>A0A1W0WJM1</accession>
<feature type="signal peptide" evidence="2">
    <location>
        <begin position="1"/>
        <end position="17"/>
    </location>
</feature>